<dbReference type="EMBL" id="AOGT01001972">
    <property type="protein sequence ID" value="EMG46535.1"/>
    <property type="molecule type" value="Genomic_DNA"/>
</dbReference>
<keyword evidence="3" id="KW-1185">Reference proteome</keyword>
<dbReference type="HOGENOM" id="CLU_017832_0_0_1"/>
<dbReference type="SMART" id="SM00667">
    <property type="entry name" value="LisH"/>
    <property type="match status" value="1"/>
</dbReference>
<dbReference type="Proteomes" id="UP000011777">
    <property type="component" value="Unassembled WGS sequence"/>
</dbReference>
<dbReference type="STRING" id="1245528.M3JUI5"/>
<proteinExistence type="predicted"/>
<feature type="region of interest" description="Disordered" evidence="1">
    <location>
        <begin position="116"/>
        <end position="138"/>
    </location>
</feature>
<protein>
    <submittedName>
        <fullName evidence="2">Uncharacterized protein</fullName>
    </submittedName>
</protein>
<dbReference type="eggNOG" id="KOG1477">
    <property type="taxonomic scope" value="Eukaryota"/>
</dbReference>
<evidence type="ECO:0000256" key="1">
    <source>
        <dbReference type="SAM" id="MobiDB-lite"/>
    </source>
</evidence>
<dbReference type="OrthoDB" id="25503at2759"/>
<name>M3JUI5_CANMX</name>
<dbReference type="InterPro" id="IPR006594">
    <property type="entry name" value="LisH"/>
</dbReference>
<dbReference type="PROSITE" id="PS50896">
    <property type="entry name" value="LISH"/>
    <property type="match status" value="1"/>
</dbReference>
<dbReference type="InterPro" id="IPR043136">
    <property type="entry name" value="B30.2/SPRY_sf"/>
</dbReference>
<accession>M3JUI5</accession>
<comment type="caution">
    <text evidence="2">The sequence shown here is derived from an EMBL/GenBank/DDBJ whole genome shotgun (WGS) entry which is preliminary data.</text>
</comment>
<evidence type="ECO:0000313" key="3">
    <source>
        <dbReference type="Proteomes" id="UP000011777"/>
    </source>
</evidence>
<sequence>MSTLCYIIPPYLLDSTKGNQLRKELCKQNEQMGLINVITTDSPYYYNHARHQETLEANKFSNDPFLHNIIKEKVIYKLSIVGAFGSNPMEFSWENDDYVYDMFNIFKHRIINDSTDEHDKKEDEESVNGNSTTDKREKSSLFTDGKVGEIDLTPLYSSTPIPKEYKKYLSMSLKQLILLTDHHKYRFPPSFVHFGKELYFQYPLPISWVPLIPNPYLEYLERRFNLTIDNEKGFSNINLSTGRVPKSISDFENSEDLIKARYYNFVTDKAIVPSSGIYYYEFEVEQTATNATNFKTIAVMNDSSISANSSLNLAAGFTKRYLSFDSPGNNQTLATLGKIDLENIKSDIFYNSGSPASTETKVFLSSRPGEFPGSVAINFEDSTFYNSIKGTDSLQRNQILNMNRRLNSRNSIDADSGKVYVDIPFKTKLIDDTETQRIHKTDTIGCGINFMDKSIFLTLNGVLARVLTESDLTSNDATIENLFGKDAKDIYPIIGFKIGELETFDCDEPTTMNIKCNFGFKSFMYNIQSYVDYFKAQQKKQIEMKLLDVDDDPVRLHSLINNYLKKNGFTETQKLFESESSDSYDHEATTEISETSLKTIFENVDNEFMLHYNL</sequence>
<dbReference type="AlphaFoldDB" id="M3JUI5"/>
<dbReference type="Gene3D" id="2.60.120.920">
    <property type="match status" value="1"/>
</dbReference>
<gene>
    <name evidence="2" type="ORF">G210_3223</name>
</gene>
<reference evidence="2 3" key="1">
    <citation type="submission" date="2013-02" db="EMBL/GenBank/DDBJ databases">
        <title>Genome sequence of Candida maltosa Xu316, a potential industrial strain for xylitol and ethanol production.</title>
        <authorList>
            <person name="Yu J."/>
            <person name="Wang Q."/>
            <person name="Geng X."/>
            <person name="Bao W."/>
            <person name="He P."/>
            <person name="Cai J."/>
        </authorList>
    </citation>
    <scope>NUCLEOTIDE SEQUENCE [LARGE SCALE GENOMIC DNA]</scope>
    <source>
        <strain evidence="3">Xu316</strain>
    </source>
</reference>
<evidence type="ECO:0000313" key="2">
    <source>
        <dbReference type="EMBL" id="EMG46535.1"/>
    </source>
</evidence>
<dbReference type="OMA" id="YPLPISW"/>
<organism evidence="2 3">
    <name type="scientific">Candida maltosa (strain Xu316)</name>
    <name type="common">Yeast</name>
    <dbReference type="NCBI Taxonomy" id="1245528"/>
    <lineage>
        <taxon>Eukaryota</taxon>
        <taxon>Fungi</taxon>
        <taxon>Dikarya</taxon>
        <taxon>Ascomycota</taxon>
        <taxon>Saccharomycotina</taxon>
        <taxon>Pichiomycetes</taxon>
        <taxon>Debaryomycetaceae</taxon>
        <taxon>Candida/Lodderomyces clade</taxon>
        <taxon>Candida</taxon>
    </lineage>
</organism>